<evidence type="ECO:0000313" key="1">
    <source>
        <dbReference type="EMBL" id="JAH54971.1"/>
    </source>
</evidence>
<proteinExistence type="predicted"/>
<organism evidence="1">
    <name type="scientific">Anguilla anguilla</name>
    <name type="common">European freshwater eel</name>
    <name type="synonym">Muraena anguilla</name>
    <dbReference type="NCBI Taxonomy" id="7936"/>
    <lineage>
        <taxon>Eukaryota</taxon>
        <taxon>Metazoa</taxon>
        <taxon>Chordata</taxon>
        <taxon>Craniata</taxon>
        <taxon>Vertebrata</taxon>
        <taxon>Euteleostomi</taxon>
        <taxon>Actinopterygii</taxon>
        <taxon>Neopterygii</taxon>
        <taxon>Teleostei</taxon>
        <taxon>Anguilliformes</taxon>
        <taxon>Anguillidae</taxon>
        <taxon>Anguilla</taxon>
    </lineage>
</organism>
<reference evidence="1" key="2">
    <citation type="journal article" date="2015" name="Fish Shellfish Immunol.">
        <title>Early steps in the European eel (Anguilla anguilla)-Vibrio vulnificus interaction in the gills: Role of the RtxA13 toxin.</title>
        <authorList>
            <person name="Callol A."/>
            <person name="Pajuelo D."/>
            <person name="Ebbesson L."/>
            <person name="Teles M."/>
            <person name="MacKenzie S."/>
            <person name="Amaro C."/>
        </authorList>
    </citation>
    <scope>NUCLEOTIDE SEQUENCE</scope>
</reference>
<reference evidence="1" key="1">
    <citation type="submission" date="2014-11" db="EMBL/GenBank/DDBJ databases">
        <authorList>
            <person name="Amaro Gonzalez C."/>
        </authorList>
    </citation>
    <scope>NUCLEOTIDE SEQUENCE</scope>
</reference>
<accession>A0A0E9TMZ2</accession>
<dbReference type="EMBL" id="GBXM01053606">
    <property type="protein sequence ID" value="JAH54971.1"/>
    <property type="molecule type" value="Transcribed_RNA"/>
</dbReference>
<name>A0A0E9TMZ2_ANGAN</name>
<dbReference type="AlphaFoldDB" id="A0A0E9TMZ2"/>
<sequence>MLCNIRIRTVSLSSSLISYPGMYFPIS</sequence>
<protein>
    <submittedName>
        <fullName evidence="1">Uncharacterized protein</fullName>
    </submittedName>
</protein>